<accession>A0A1F5Z3K1</accession>
<dbReference type="Pfam" id="PF00534">
    <property type="entry name" value="Glycos_transf_1"/>
    <property type="match status" value="1"/>
</dbReference>
<dbReference type="Pfam" id="PF13439">
    <property type="entry name" value="Glyco_transf_4"/>
    <property type="match status" value="1"/>
</dbReference>
<dbReference type="PANTHER" id="PTHR46401">
    <property type="entry name" value="GLYCOSYLTRANSFERASE WBBK-RELATED"/>
    <property type="match status" value="1"/>
</dbReference>
<protein>
    <recommendedName>
        <fullName evidence="6">Glycosyl transferase family 1 domain-containing protein</fullName>
    </recommendedName>
</protein>
<dbReference type="GO" id="GO:0009103">
    <property type="term" value="P:lipopolysaccharide biosynthetic process"/>
    <property type="evidence" value="ECO:0007669"/>
    <property type="project" value="TreeGrafter"/>
</dbReference>
<gene>
    <name evidence="4" type="ORF">A2777_04140</name>
</gene>
<dbReference type="PANTHER" id="PTHR46401:SF2">
    <property type="entry name" value="GLYCOSYLTRANSFERASE WBBK-RELATED"/>
    <property type="match status" value="1"/>
</dbReference>
<comment type="caution">
    <text evidence="4">The sequence shown here is derived from an EMBL/GenBank/DDBJ whole genome shotgun (WGS) entry which is preliminary data.</text>
</comment>
<evidence type="ECO:0000259" key="2">
    <source>
        <dbReference type="Pfam" id="PF00534"/>
    </source>
</evidence>
<feature type="domain" description="Glycosyltransferase subfamily 4-like N-terminal" evidence="3">
    <location>
        <begin position="13"/>
        <end position="187"/>
    </location>
</feature>
<dbReference type="InterPro" id="IPR028098">
    <property type="entry name" value="Glyco_trans_4-like_N"/>
</dbReference>
<name>A0A1F5Z3K1_9BACT</name>
<sequence length="389" mass="44268">MQVAIVHDYIKEYGGAERVLEALHEIWPEAPVYTSIYLPDNLGPHRQRFKDWNIIPSFFQLIPFKSKIVSPMRIFSSIIFESWDFSKYDLVIVSATGAYNPNLINKKTGSLHICYCHTPPRYLYGYPTARNWRKTFFGRLMGEIINHRLRQTDYTSSQKPDFFIANSNEVKARIRKFYRREATVIYPPAGNGYIESTAGSPNKTDEIPASPAGRRNPEFQNEFFLTGGRLARAKHIDLAIQAANQLKLHLKIFGKAFAGYENELKKTAGPTVEFTGEVDEAGLALLYRNCRALLYPSEYEDFGIIPVEAQAFGKPVIAYRKSGVTESVVEDKTGVFFNELTAGSLISAINKLKNINISEKDCIKNAQKFNKERFKKEITDFIKGKMKDA</sequence>
<reference evidence="4 5" key="1">
    <citation type="journal article" date="2016" name="Nat. Commun.">
        <title>Thousands of microbial genomes shed light on interconnected biogeochemical processes in an aquifer system.</title>
        <authorList>
            <person name="Anantharaman K."/>
            <person name="Brown C.T."/>
            <person name="Hug L.A."/>
            <person name="Sharon I."/>
            <person name="Castelle C.J."/>
            <person name="Probst A.J."/>
            <person name="Thomas B.C."/>
            <person name="Singh A."/>
            <person name="Wilkins M.J."/>
            <person name="Karaoz U."/>
            <person name="Brodie E.L."/>
            <person name="Williams K.H."/>
            <person name="Hubbard S.S."/>
            <person name="Banfield J.F."/>
        </authorList>
    </citation>
    <scope>NUCLEOTIDE SEQUENCE [LARGE SCALE GENOMIC DNA]</scope>
</reference>
<dbReference type="EMBL" id="MFJF01000012">
    <property type="protein sequence ID" value="OGG07030.1"/>
    <property type="molecule type" value="Genomic_DNA"/>
</dbReference>
<dbReference type="SUPFAM" id="SSF53756">
    <property type="entry name" value="UDP-Glycosyltransferase/glycogen phosphorylase"/>
    <property type="match status" value="1"/>
</dbReference>
<evidence type="ECO:0000313" key="4">
    <source>
        <dbReference type="EMBL" id="OGG07030.1"/>
    </source>
</evidence>
<evidence type="ECO:0008006" key="6">
    <source>
        <dbReference type="Google" id="ProtNLM"/>
    </source>
</evidence>
<dbReference type="AlphaFoldDB" id="A0A1F5Z3K1"/>
<dbReference type="Proteomes" id="UP000177354">
    <property type="component" value="Unassembled WGS sequence"/>
</dbReference>
<feature type="domain" description="Glycosyl transferase family 1" evidence="2">
    <location>
        <begin position="221"/>
        <end position="368"/>
    </location>
</feature>
<proteinExistence type="predicted"/>
<evidence type="ECO:0000259" key="3">
    <source>
        <dbReference type="Pfam" id="PF13439"/>
    </source>
</evidence>
<evidence type="ECO:0000256" key="1">
    <source>
        <dbReference type="ARBA" id="ARBA00022679"/>
    </source>
</evidence>
<dbReference type="GO" id="GO:0016757">
    <property type="term" value="F:glycosyltransferase activity"/>
    <property type="evidence" value="ECO:0007669"/>
    <property type="project" value="InterPro"/>
</dbReference>
<keyword evidence="1" id="KW-0808">Transferase</keyword>
<dbReference type="Gene3D" id="3.40.50.2000">
    <property type="entry name" value="Glycogen Phosphorylase B"/>
    <property type="match status" value="1"/>
</dbReference>
<dbReference type="InterPro" id="IPR001296">
    <property type="entry name" value="Glyco_trans_1"/>
</dbReference>
<evidence type="ECO:0000313" key="5">
    <source>
        <dbReference type="Proteomes" id="UP000177354"/>
    </source>
</evidence>
<organism evidence="4 5">
    <name type="scientific">Candidatus Gottesmanbacteria bacterium RIFCSPHIGHO2_01_FULL_40_15</name>
    <dbReference type="NCBI Taxonomy" id="1798376"/>
    <lineage>
        <taxon>Bacteria</taxon>
        <taxon>Candidatus Gottesmaniibacteriota</taxon>
    </lineage>
</organism>